<evidence type="ECO:0000256" key="2">
    <source>
        <dbReference type="SAM" id="Phobius"/>
    </source>
</evidence>
<keyword evidence="2" id="KW-0472">Membrane</keyword>
<reference evidence="3 4" key="1">
    <citation type="journal article" date="2019" name="Emerg. Microbes Infect.">
        <title>Comprehensive subspecies identification of 175 nontuberculous mycobacteria species based on 7547 genomic profiles.</title>
        <authorList>
            <person name="Matsumoto Y."/>
            <person name="Kinjo T."/>
            <person name="Motooka D."/>
            <person name="Nabeya D."/>
            <person name="Jung N."/>
            <person name="Uechi K."/>
            <person name="Horii T."/>
            <person name="Iida T."/>
            <person name="Fujita J."/>
            <person name="Nakamura S."/>
        </authorList>
    </citation>
    <scope>NUCLEOTIDE SEQUENCE [LARGE SCALE GENOMIC DNA]</scope>
    <source>
        <strain evidence="3 4">JCM 6399</strain>
    </source>
</reference>
<protein>
    <submittedName>
        <fullName evidence="3">Uncharacterized protein</fullName>
    </submittedName>
</protein>
<dbReference type="Proteomes" id="UP000465785">
    <property type="component" value="Chromosome"/>
</dbReference>
<evidence type="ECO:0000313" key="4">
    <source>
        <dbReference type="Proteomes" id="UP000465785"/>
    </source>
</evidence>
<organism evidence="3 4">
    <name type="scientific">Mycobacterium gallinarum</name>
    <dbReference type="NCBI Taxonomy" id="39689"/>
    <lineage>
        <taxon>Bacteria</taxon>
        <taxon>Bacillati</taxon>
        <taxon>Actinomycetota</taxon>
        <taxon>Actinomycetes</taxon>
        <taxon>Mycobacteriales</taxon>
        <taxon>Mycobacteriaceae</taxon>
        <taxon>Mycobacterium</taxon>
    </lineage>
</organism>
<dbReference type="EMBL" id="AP022601">
    <property type="protein sequence ID" value="BBY91324.1"/>
    <property type="molecule type" value="Genomic_DNA"/>
</dbReference>
<keyword evidence="2" id="KW-1133">Transmembrane helix</keyword>
<dbReference type="AlphaFoldDB" id="A0A9W4AZE5"/>
<evidence type="ECO:0000256" key="1">
    <source>
        <dbReference type="SAM" id="MobiDB-lite"/>
    </source>
</evidence>
<dbReference type="RefSeq" id="WP_163726861.1">
    <property type="nucleotide sequence ID" value="NZ_AP022601.1"/>
</dbReference>
<accession>A0A9W4AZE5</accession>
<dbReference type="KEGG" id="mgau:MGALJ_09930"/>
<evidence type="ECO:0000313" key="3">
    <source>
        <dbReference type="EMBL" id="BBY91324.1"/>
    </source>
</evidence>
<sequence length="219" mass="24848">MDWSTFGTVVVPIVSVLATATVAIWTKRIDAATRRDDRQHERALNFEDRVWQAKSDALRRLISACRSVKRKAQIAQRPGCEEDDYISWRARLTLELYGFKQALGDEEGVSDIVAYAAEPVRDAVDDMLAHITDLTRPHAVHLTTMQNAERTLARTRRAEEFESRTDASQRKAEHDRALRQLSNAVQEIGTGTADVDLDAWVGRCNRIIDVARQDLQGRY</sequence>
<keyword evidence="2" id="KW-0812">Transmembrane</keyword>
<name>A0A9W4AZE5_9MYCO</name>
<proteinExistence type="predicted"/>
<feature type="region of interest" description="Disordered" evidence="1">
    <location>
        <begin position="155"/>
        <end position="174"/>
    </location>
</feature>
<feature type="transmembrane region" description="Helical" evidence="2">
    <location>
        <begin position="6"/>
        <end position="25"/>
    </location>
</feature>
<keyword evidence="4" id="KW-1185">Reference proteome</keyword>
<gene>
    <name evidence="3" type="ORF">MGALJ_09930</name>
</gene>
<feature type="compositionally biased region" description="Basic and acidic residues" evidence="1">
    <location>
        <begin position="156"/>
        <end position="174"/>
    </location>
</feature>